<accession>A0ABS0LAU5</accession>
<organism evidence="5 6">
    <name type="scientific">Corynebacterium belfantii</name>
    <dbReference type="NCBI Taxonomy" id="2014537"/>
    <lineage>
        <taxon>Bacteria</taxon>
        <taxon>Bacillati</taxon>
        <taxon>Actinomycetota</taxon>
        <taxon>Actinomycetes</taxon>
        <taxon>Mycobacteriales</taxon>
        <taxon>Corynebacteriaceae</taxon>
        <taxon>Corynebacterium</taxon>
    </lineage>
</organism>
<dbReference type="Proteomes" id="UP000615580">
    <property type="component" value="Unassembled WGS sequence"/>
</dbReference>
<evidence type="ECO:0000313" key="5">
    <source>
        <dbReference type="EMBL" id="MBG9353428.1"/>
    </source>
</evidence>
<keyword evidence="2" id="KW-0238">DNA-binding</keyword>
<reference evidence="5 6" key="1">
    <citation type="journal article" date="2020" name="J. Clin. Microbiol.">
        <title>Assessing the Genetic Diversity of Austrian Corynebacterium diphtheriae Clinical Isolates, 2011-2019.</title>
        <authorList>
            <person name="Schaeffer J."/>
            <person name="Huhulescu S."/>
            <person name="Stoeger A."/>
            <person name="Allerberger F."/>
            <person name="Ruppitsch W."/>
        </authorList>
    </citation>
    <scope>NUCLEOTIDE SEQUENCE [LARGE SCALE GENOMIC DNA]</scope>
    <source>
        <strain evidence="5 6">04-17</strain>
    </source>
</reference>
<feature type="domain" description="DNA helicase DnaB-like N-terminal" evidence="4">
    <location>
        <begin position="37"/>
        <end position="137"/>
    </location>
</feature>
<keyword evidence="1" id="KW-0235">DNA replication</keyword>
<evidence type="ECO:0000259" key="4">
    <source>
        <dbReference type="Pfam" id="PF00772"/>
    </source>
</evidence>
<sequence length="195" mass="21415">MIHSGRHTATHNAAPNVTGDDLAAAQPPADYEIRLDPEALLLCALMNIEGDPHGEAGVVLDYLHPTDFYRPTYGDLFAVMQRHRATGDPLHPAAINATLANGAEEIAWSGGHHTKLLINLYGLNSIPSQIGYYAEQVLAESYRRSFTSMARFLAQAAEFAAETDLFPLMVEHGKKQRQAWARRQGLAPLLRGETE</sequence>
<comment type="caution">
    <text evidence="5">The sequence shown here is derived from an EMBL/GenBank/DDBJ whole genome shotgun (WGS) entry which is preliminary data.</text>
</comment>
<protein>
    <submittedName>
        <fullName evidence="5">GcrE</fullName>
    </submittedName>
</protein>
<evidence type="ECO:0000256" key="2">
    <source>
        <dbReference type="ARBA" id="ARBA00023125"/>
    </source>
</evidence>
<evidence type="ECO:0000256" key="3">
    <source>
        <dbReference type="SAM" id="MobiDB-lite"/>
    </source>
</evidence>
<dbReference type="Gene3D" id="1.10.860.10">
    <property type="entry name" value="DNAb Helicase, Chain A"/>
    <property type="match status" value="1"/>
</dbReference>
<evidence type="ECO:0000256" key="1">
    <source>
        <dbReference type="ARBA" id="ARBA00022705"/>
    </source>
</evidence>
<dbReference type="InterPro" id="IPR007693">
    <property type="entry name" value="DNA_helicase_DnaB-like_N"/>
</dbReference>
<dbReference type="RefSeq" id="WP_088267342.1">
    <property type="nucleotide sequence ID" value="NZ_CBCSFR010000035.1"/>
</dbReference>
<feature type="region of interest" description="Disordered" evidence="3">
    <location>
        <begin position="1"/>
        <end position="23"/>
    </location>
</feature>
<proteinExistence type="predicted"/>
<dbReference type="SUPFAM" id="SSF48024">
    <property type="entry name" value="N-terminal domain of DnaB helicase"/>
    <property type="match status" value="1"/>
</dbReference>
<name>A0ABS0LAU5_9CORY</name>
<dbReference type="Pfam" id="PF00772">
    <property type="entry name" value="DnaB"/>
    <property type="match status" value="1"/>
</dbReference>
<dbReference type="EMBL" id="JADQUG010000004">
    <property type="protein sequence ID" value="MBG9353428.1"/>
    <property type="molecule type" value="Genomic_DNA"/>
</dbReference>
<gene>
    <name evidence="5" type="ORF">I4J41_02040</name>
</gene>
<evidence type="ECO:0000313" key="6">
    <source>
        <dbReference type="Proteomes" id="UP000615580"/>
    </source>
</evidence>
<keyword evidence="6" id="KW-1185">Reference proteome</keyword>
<dbReference type="InterPro" id="IPR016136">
    <property type="entry name" value="DNA_helicase_N/primase_C"/>
</dbReference>
<dbReference type="InterPro" id="IPR036185">
    <property type="entry name" value="DNA_heli_DnaB-like_N_sf"/>
</dbReference>